<dbReference type="Gene3D" id="1.25.10.10">
    <property type="entry name" value="Leucine-rich Repeat Variant"/>
    <property type="match status" value="1"/>
</dbReference>
<keyword evidence="3" id="KW-1185">Reference proteome</keyword>
<evidence type="ECO:0000313" key="3">
    <source>
        <dbReference type="Proteomes" id="UP001185092"/>
    </source>
</evidence>
<evidence type="ECO:0000256" key="1">
    <source>
        <dbReference type="SAM" id="Phobius"/>
    </source>
</evidence>
<dbReference type="EMBL" id="JAVDQD010000008">
    <property type="protein sequence ID" value="MDR6241416.1"/>
    <property type="molecule type" value="Genomic_DNA"/>
</dbReference>
<gene>
    <name evidence="2" type="ORF">HNQ88_004503</name>
</gene>
<evidence type="ECO:0008006" key="4">
    <source>
        <dbReference type="Google" id="ProtNLM"/>
    </source>
</evidence>
<proteinExistence type="predicted"/>
<dbReference type="SUPFAM" id="SSF48371">
    <property type="entry name" value="ARM repeat"/>
    <property type="match status" value="1"/>
</dbReference>
<sequence length="253" mass="29611">MKDQKKYEKAQEYLKKNGKAMKSSQNEQEFVGFHLNEKDDCMVEEELESLLSRRKAEKVMPSENLSMGFEAILDQEKDLQIVEENKFEANTVRRMPKLYYQMAASLLIFMMGYWSAVYFNNESEVESLRLDAITSIESPSDQLMHMYEIEENAEFNDRMLEVLLHTMNQAENSNVRYKALNAIINHYDSPKTKRIIANALMNEQDEQLQLEMINVLVKWKEKSALDALEHLYANEENDQMKEHLKSSISKISA</sequence>
<protein>
    <recommendedName>
        <fullName evidence="4">HEAT repeat domain-containing protein</fullName>
    </recommendedName>
</protein>
<dbReference type="Proteomes" id="UP001185092">
    <property type="component" value="Unassembled WGS sequence"/>
</dbReference>
<reference evidence="2" key="1">
    <citation type="submission" date="2023-07" db="EMBL/GenBank/DDBJ databases">
        <title>Genomic Encyclopedia of Type Strains, Phase IV (KMG-IV): sequencing the most valuable type-strain genomes for metagenomic binning, comparative biology and taxonomic classification.</title>
        <authorList>
            <person name="Goeker M."/>
        </authorList>
    </citation>
    <scope>NUCLEOTIDE SEQUENCE</scope>
    <source>
        <strain evidence="2">DSM 26174</strain>
    </source>
</reference>
<dbReference type="InterPro" id="IPR016024">
    <property type="entry name" value="ARM-type_fold"/>
</dbReference>
<keyword evidence="1" id="KW-0812">Transmembrane</keyword>
<keyword evidence="1" id="KW-1133">Transmembrane helix</keyword>
<feature type="transmembrane region" description="Helical" evidence="1">
    <location>
        <begin position="98"/>
        <end position="119"/>
    </location>
</feature>
<dbReference type="InterPro" id="IPR011989">
    <property type="entry name" value="ARM-like"/>
</dbReference>
<dbReference type="AlphaFoldDB" id="A0AAE3XNZ3"/>
<comment type="caution">
    <text evidence="2">The sequence shown here is derived from an EMBL/GenBank/DDBJ whole genome shotgun (WGS) entry which is preliminary data.</text>
</comment>
<accession>A0AAE3XNZ3</accession>
<organism evidence="2 3">
    <name type="scientific">Aureibacter tunicatorum</name>
    <dbReference type="NCBI Taxonomy" id="866807"/>
    <lineage>
        <taxon>Bacteria</taxon>
        <taxon>Pseudomonadati</taxon>
        <taxon>Bacteroidota</taxon>
        <taxon>Cytophagia</taxon>
        <taxon>Cytophagales</taxon>
        <taxon>Persicobacteraceae</taxon>
        <taxon>Aureibacter</taxon>
    </lineage>
</organism>
<name>A0AAE3XNZ3_9BACT</name>
<keyword evidence="1" id="KW-0472">Membrane</keyword>
<evidence type="ECO:0000313" key="2">
    <source>
        <dbReference type="EMBL" id="MDR6241416.1"/>
    </source>
</evidence>
<dbReference type="RefSeq" id="WP_309942162.1">
    <property type="nucleotide sequence ID" value="NZ_AP025306.1"/>
</dbReference>